<reference evidence="3" key="1">
    <citation type="journal article" date="2020" name="mSystems">
        <title>Genome- and Community-Level Interaction Insights into Carbon Utilization and Element Cycling Functions of Hydrothermarchaeota in Hydrothermal Sediment.</title>
        <authorList>
            <person name="Zhou Z."/>
            <person name="Liu Y."/>
            <person name="Xu W."/>
            <person name="Pan J."/>
            <person name="Luo Z.H."/>
            <person name="Li M."/>
        </authorList>
    </citation>
    <scope>NUCLEOTIDE SEQUENCE [LARGE SCALE GENOMIC DNA]</scope>
    <source>
        <strain evidence="3">SpSt-87</strain>
    </source>
</reference>
<dbReference type="Pfam" id="PF19810">
    <property type="entry name" value="HFX_2341_N"/>
    <property type="match status" value="1"/>
</dbReference>
<gene>
    <name evidence="3" type="ORF">ENW66_10105</name>
</gene>
<comment type="caution">
    <text evidence="3">The sequence shown here is derived from an EMBL/GenBank/DDBJ whole genome shotgun (WGS) entry which is preliminary data.</text>
</comment>
<evidence type="ECO:0000259" key="2">
    <source>
        <dbReference type="Pfam" id="PF22665"/>
    </source>
</evidence>
<feature type="domain" description="HFX-2341-like N-terminal" evidence="1">
    <location>
        <begin position="5"/>
        <end position="124"/>
    </location>
</feature>
<dbReference type="AlphaFoldDB" id="A0A7C3MCJ3"/>
<accession>A0A7C3MCJ3</accession>
<dbReference type="InterPro" id="IPR036390">
    <property type="entry name" value="WH_DNA-bd_sf"/>
</dbReference>
<dbReference type="EMBL" id="DTLB01000054">
    <property type="protein sequence ID" value="HFW33279.1"/>
    <property type="molecule type" value="Genomic_DNA"/>
</dbReference>
<sequence length="245" mass="27273">MVLTQLVFVGHHKERLLESIRALRELPVTKIILFVGEEELPGEKKAIRTAEELKKELEVVWDVEIARIDKRNTIRAAMQLIEIIGAEKAGGREVIINASGSLRSLAIAGYIAACVTGSRIFTSIPKYNENEEEVGIEEIIEIPTLPIDFPAKEQIEILTAIDGGVNALDELIARLNPELDRKSEDFLKERSRLSHHIAKLEKMGAVRKVKVGRNIRIELTSLGVFLVKGAVGASVEHSSRFRGLR</sequence>
<proteinExistence type="predicted"/>
<name>A0A7C3MCJ3_ARCFL</name>
<dbReference type="SUPFAM" id="SSF46785">
    <property type="entry name" value="Winged helix' DNA-binding domain"/>
    <property type="match status" value="1"/>
</dbReference>
<dbReference type="InterPro" id="IPR046260">
    <property type="entry name" value="HFX_2341-like_N"/>
</dbReference>
<organism evidence="3">
    <name type="scientific">Archaeoglobus fulgidus</name>
    <dbReference type="NCBI Taxonomy" id="2234"/>
    <lineage>
        <taxon>Archaea</taxon>
        <taxon>Methanobacteriati</taxon>
        <taxon>Methanobacteriota</taxon>
        <taxon>Archaeoglobi</taxon>
        <taxon>Archaeoglobales</taxon>
        <taxon>Archaeoglobaceae</taxon>
        <taxon>Archaeoglobus</taxon>
    </lineage>
</organism>
<feature type="domain" description="DUF6293" evidence="2">
    <location>
        <begin position="141"/>
        <end position="223"/>
    </location>
</feature>
<dbReference type="Gene3D" id="3.40.50.11700">
    <property type="match status" value="1"/>
</dbReference>
<evidence type="ECO:0000259" key="1">
    <source>
        <dbReference type="Pfam" id="PF19810"/>
    </source>
</evidence>
<protein>
    <submittedName>
        <fullName evidence="3">Transcriptional regulator</fullName>
    </submittedName>
</protein>
<dbReference type="InterPro" id="IPR054162">
    <property type="entry name" value="DUF6293_C"/>
</dbReference>
<evidence type="ECO:0000313" key="3">
    <source>
        <dbReference type="EMBL" id="HFW33279.1"/>
    </source>
</evidence>
<dbReference type="Pfam" id="PF22665">
    <property type="entry name" value="WHD_DUF6293"/>
    <property type="match status" value="1"/>
</dbReference>